<gene>
    <name evidence="8" type="primary">tilS</name>
    <name evidence="10" type="ORF">CHUV0807_0552</name>
</gene>
<dbReference type="InterPro" id="IPR015262">
    <property type="entry name" value="tRNA_Ile_lys_synt_subst-bd"/>
</dbReference>
<keyword evidence="3 8" id="KW-0436">Ligase</keyword>
<evidence type="ECO:0000256" key="1">
    <source>
        <dbReference type="ARBA" id="ARBA00004496"/>
    </source>
</evidence>
<dbReference type="EMBL" id="FKLO01000024">
    <property type="protein sequence ID" value="SAM59387.1"/>
    <property type="molecule type" value="Genomic_DNA"/>
</dbReference>
<evidence type="ECO:0000256" key="8">
    <source>
        <dbReference type="HAMAP-Rule" id="MF_01161"/>
    </source>
</evidence>
<evidence type="ECO:0000259" key="9">
    <source>
        <dbReference type="SMART" id="SM00977"/>
    </source>
</evidence>
<dbReference type="SUPFAM" id="SSF82829">
    <property type="entry name" value="MesJ substrate recognition domain-like"/>
    <property type="match status" value="1"/>
</dbReference>
<dbReference type="GO" id="GO:0005737">
    <property type="term" value="C:cytoplasm"/>
    <property type="evidence" value="ECO:0007669"/>
    <property type="project" value="UniProtKB-SubCell"/>
</dbReference>
<dbReference type="HAMAP" id="MF_01161">
    <property type="entry name" value="tRNA_Ile_lys_synt"/>
    <property type="match status" value="1"/>
</dbReference>
<dbReference type="Gene3D" id="1.20.59.20">
    <property type="match status" value="1"/>
</dbReference>
<organism evidence="10 11">
    <name type="scientific">Cardiobacterium hominis</name>
    <dbReference type="NCBI Taxonomy" id="2718"/>
    <lineage>
        <taxon>Bacteria</taxon>
        <taxon>Pseudomonadati</taxon>
        <taxon>Pseudomonadota</taxon>
        <taxon>Gammaproteobacteria</taxon>
        <taxon>Cardiobacteriales</taxon>
        <taxon>Cardiobacteriaceae</taxon>
        <taxon>Cardiobacterium</taxon>
    </lineage>
</organism>
<dbReference type="Proteomes" id="UP000190837">
    <property type="component" value="Unassembled WGS sequence"/>
</dbReference>
<keyword evidence="4 8" id="KW-0819">tRNA processing</keyword>
<dbReference type="GO" id="GO:0032267">
    <property type="term" value="F:tRNA(Ile)-lysidine synthase activity"/>
    <property type="evidence" value="ECO:0007669"/>
    <property type="project" value="UniProtKB-EC"/>
</dbReference>
<dbReference type="Pfam" id="PF09179">
    <property type="entry name" value="TilS"/>
    <property type="match status" value="1"/>
</dbReference>
<evidence type="ECO:0000313" key="11">
    <source>
        <dbReference type="Proteomes" id="UP000190837"/>
    </source>
</evidence>
<dbReference type="PANTHER" id="PTHR43033">
    <property type="entry name" value="TRNA(ILE)-LYSIDINE SYNTHASE-RELATED"/>
    <property type="match status" value="1"/>
</dbReference>
<dbReference type="RefSeq" id="WP_079539546.1">
    <property type="nucleotide sequence ID" value="NZ_FKLO01000024.1"/>
</dbReference>
<evidence type="ECO:0000256" key="4">
    <source>
        <dbReference type="ARBA" id="ARBA00022694"/>
    </source>
</evidence>
<comment type="similarity">
    <text evidence="8">Belongs to the tRNA(Ile)-lysidine synthase family.</text>
</comment>
<keyword evidence="2 8" id="KW-0963">Cytoplasm</keyword>
<comment type="subcellular location">
    <subcellularLocation>
        <location evidence="1 8">Cytoplasm</location>
    </subcellularLocation>
</comment>
<dbReference type="CDD" id="cd01992">
    <property type="entry name" value="TilS_N"/>
    <property type="match status" value="1"/>
</dbReference>
<dbReference type="SMART" id="SM00977">
    <property type="entry name" value="TilS_C"/>
    <property type="match status" value="1"/>
</dbReference>
<comment type="domain">
    <text evidence="8">The N-terminal region contains the highly conserved SGGXDS motif, predicted to be a P-loop motif involved in ATP binding.</text>
</comment>
<evidence type="ECO:0000256" key="3">
    <source>
        <dbReference type="ARBA" id="ARBA00022598"/>
    </source>
</evidence>
<dbReference type="NCBIfam" id="TIGR02433">
    <property type="entry name" value="lysidine_TilS_C"/>
    <property type="match status" value="1"/>
</dbReference>
<accession>A0A1C3H2S5</accession>
<evidence type="ECO:0000256" key="5">
    <source>
        <dbReference type="ARBA" id="ARBA00022741"/>
    </source>
</evidence>
<dbReference type="Pfam" id="PF01171">
    <property type="entry name" value="ATP_bind_3"/>
    <property type="match status" value="1"/>
</dbReference>
<dbReference type="InterPro" id="IPR012795">
    <property type="entry name" value="tRNA_Ile_lys_synt_N"/>
</dbReference>
<dbReference type="InterPro" id="IPR012094">
    <property type="entry name" value="tRNA_Ile_lys_synt"/>
</dbReference>
<comment type="catalytic activity">
    <reaction evidence="7 8">
        <text>cytidine(34) in tRNA(Ile2) + L-lysine + ATP = lysidine(34) in tRNA(Ile2) + AMP + diphosphate + H(+)</text>
        <dbReference type="Rhea" id="RHEA:43744"/>
        <dbReference type="Rhea" id="RHEA-COMP:10625"/>
        <dbReference type="Rhea" id="RHEA-COMP:10670"/>
        <dbReference type="ChEBI" id="CHEBI:15378"/>
        <dbReference type="ChEBI" id="CHEBI:30616"/>
        <dbReference type="ChEBI" id="CHEBI:32551"/>
        <dbReference type="ChEBI" id="CHEBI:33019"/>
        <dbReference type="ChEBI" id="CHEBI:82748"/>
        <dbReference type="ChEBI" id="CHEBI:83665"/>
        <dbReference type="ChEBI" id="CHEBI:456215"/>
        <dbReference type="EC" id="6.3.4.19"/>
    </reaction>
</comment>
<dbReference type="Gene3D" id="3.40.50.620">
    <property type="entry name" value="HUPs"/>
    <property type="match status" value="1"/>
</dbReference>
<dbReference type="InterPro" id="IPR011063">
    <property type="entry name" value="TilS/TtcA_N"/>
</dbReference>
<comment type="function">
    <text evidence="8">Ligates lysine onto the cytidine present at position 34 of the AUA codon-specific tRNA(Ile) that contains the anticodon CAU, in an ATP-dependent manner. Cytidine is converted to lysidine, thus changing the amino acid specificity of the tRNA from methionine to isoleucine.</text>
</comment>
<feature type="binding site" evidence="8">
    <location>
        <begin position="26"/>
        <end position="31"/>
    </location>
    <ligand>
        <name>ATP</name>
        <dbReference type="ChEBI" id="CHEBI:30616"/>
    </ligand>
</feature>
<sequence>MLLPDTSPFWRWQEEYRPAAFLLALSGGRDSMALLQALTLRRARLAAPLLACYVNHGWSAAGADWGAFCQREAAARDMPCEIVKLDWADGGGNAEARARTLRYQALAALLPPRGVLLTAHHRDDQAETFILQALRGSGLDGLAAMPARRTFAGGEHWRPLLDVPRAAIEAFVAAEGVAYLDDPSNADPHYARNRLRLMALPALHEAFPQADVALARSAAWLGEALSVQQSLLDGILGAATTVLPWQTLCERYDAATCKALLRRWLQRAGQPLPPAARLLSFIDALAGANGHAELHYGATVVVQHRGDLFLYQASTPQAPPPFAPETRWPGIGELSLRAGADLLAGRDCRWARYPCAAHWQAPGQRYAESLKNALQRAGVPPWLRRRLPLLLVDGECAWLGGFGAAAGWQGLVFDWHKQAHFVKIPHPFDNGSDKLA</sequence>
<dbReference type="GO" id="GO:0005524">
    <property type="term" value="F:ATP binding"/>
    <property type="evidence" value="ECO:0007669"/>
    <property type="project" value="UniProtKB-UniRule"/>
</dbReference>
<dbReference type="InterPro" id="IPR014729">
    <property type="entry name" value="Rossmann-like_a/b/a_fold"/>
</dbReference>
<reference evidence="11" key="1">
    <citation type="submission" date="2016-04" db="EMBL/GenBank/DDBJ databases">
        <authorList>
            <person name="Tagini F."/>
        </authorList>
    </citation>
    <scope>NUCLEOTIDE SEQUENCE [LARGE SCALE GENOMIC DNA]</scope>
    <source>
        <strain evidence="11">CHUV0807</strain>
    </source>
</reference>
<proteinExistence type="inferred from homology"/>
<dbReference type="SUPFAM" id="SSF56037">
    <property type="entry name" value="PheT/TilS domain"/>
    <property type="match status" value="1"/>
</dbReference>
<dbReference type="InterPro" id="IPR012796">
    <property type="entry name" value="Lysidine-tRNA-synth_C"/>
</dbReference>
<dbReference type="GO" id="GO:0006400">
    <property type="term" value="P:tRNA modification"/>
    <property type="evidence" value="ECO:0007669"/>
    <property type="project" value="UniProtKB-UniRule"/>
</dbReference>
<keyword evidence="5 8" id="KW-0547">Nucleotide-binding</keyword>
<protein>
    <recommendedName>
        <fullName evidence="8">tRNA(Ile)-lysidine synthase</fullName>
        <ecNumber evidence="8">6.3.4.19</ecNumber>
    </recommendedName>
    <alternativeName>
        <fullName evidence="8">tRNA(Ile)-2-lysyl-cytidine synthase</fullName>
    </alternativeName>
    <alternativeName>
        <fullName evidence="8">tRNA(Ile)-lysidine synthetase</fullName>
    </alternativeName>
</protein>
<feature type="domain" description="Lysidine-tRNA(Ile) synthetase C-terminal" evidence="9">
    <location>
        <begin position="348"/>
        <end position="415"/>
    </location>
</feature>
<evidence type="ECO:0000256" key="7">
    <source>
        <dbReference type="ARBA" id="ARBA00048539"/>
    </source>
</evidence>
<evidence type="ECO:0000256" key="6">
    <source>
        <dbReference type="ARBA" id="ARBA00022840"/>
    </source>
</evidence>
<dbReference type="SUPFAM" id="SSF52402">
    <property type="entry name" value="Adenine nucleotide alpha hydrolases-like"/>
    <property type="match status" value="1"/>
</dbReference>
<dbReference type="EC" id="6.3.4.19" evidence="8"/>
<keyword evidence="6 8" id="KW-0067">ATP-binding</keyword>
<evidence type="ECO:0000256" key="2">
    <source>
        <dbReference type="ARBA" id="ARBA00022490"/>
    </source>
</evidence>
<name>A0A1C3H2S5_9GAMM</name>
<evidence type="ECO:0000313" key="10">
    <source>
        <dbReference type="EMBL" id="SAM59387.1"/>
    </source>
</evidence>
<dbReference type="Pfam" id="PF11734">
    <property type="entry name" value="TilS_C"/>
    <property type="match status" value="1"/>
</dbReference>
<dbReference type="PANTHER" id="PTHR43033:SF1">
    <property type="entry name" value="TRNA(ILE)-LYSIDINE SYNTHASE-RELATED"/>
    <property type="match status" value="1"/>
</dbReference>
<dbReference type="NCBIfam" id="TIGR02432">
    <property type="entry name" value="lysidine_TilS_N"/>
    <property type="match status" value="1"/>
</dbReference>
<dbReference type="AlphaFoldDB" id="A0A1C3H2S5"/>